<comment type="caution">
    <text evidence="1">The sequence shown here is derived from an EMBL/GenBank/DDBJ whole genome shotgun (WGS) entry which is preliminary data.</text>
</comment>
<accession>A0ABT2PKI8</accession>
<organism evidence="1 2">
    <name type="scientific">Acidovorax bellezanensis</name>
    <dbReference type="NCBI Taxonomy" id="2976702"/>
    <lineage>
        <taxon>Bacteria</taxon>
        <taxon>Pseudomonadati</taxon>
        <taxon>Pseudomonadota</taxon>
        <taxon>Betaproteobacteria</taxon>
        <taxon>Burkholderiales</taxon>
        <taxon>Comamonadaceae</taxon>
        <taxon>Acidovorax</taxon>
    </lineage>
</organism>
<sequence>MKSGPLAGLRVLEMEAIGPVPWAGMMLADMGADVVRLDRPEAQNMGMQRDARFQFNARGKRSVLADLKTPAGRDLVLDLVGRADILLEGLRPGVMERLGLGPEPCLARNPALVYGRMTGWGQTGPLAQAVGHDINYIATTGALHAIGPADGPPSVPLNLVGDFGGGGMLLLVGVLAALFETRSSRKGQVVDAAMVDGSLAMMAPILGQWQAGEWTDRRQSNWLDGGAPFYGSYATSDAKHLAVGAIEPRFYQALLRGLGLTDEALPPQHDQSAWPAMRERFAALFRQHPCEHWLTVFAGTEACVSPILSLSDLAAHEHLAQRGNFVAVDGALHPAPALRFSRTPSRIASGAAVRGANAEATLADWGIGPPATSPPPG</sequence>
<dbReference type="PANTHER" id="PTHR48228">
    <property type="entry name" value="SUCCINYL-COA--D-CITRAMALATE COA-TRANSFERASE"/>
    <property type="match status" value="1"/>
</dbReference>
<dbReference type="EMBL" id="JAODYH010000004">
    <property type="protein sequence ID" value="MCT9810984.1"/>
    <property type="molecule type" value="Genomic_DNA"/>
</dbReference>
<evidence type="ECO:0000313" key="1">
    <source>
        <dbReference type="EMBL" id="MCT9810984.1"/>
    </source>
</evidence>
<proteinExistence type="predicted"/>
<dbReference type="InterPro" id="IPR044855">
    <property type="entry name" value="CoA-Trfase_III_dom3_sf"/>
</dbReference>
<dbReference type="Pfam" id="PF02515">
    <property type="entry name" value="CoA_transf_3"/>
    <property type="match status" value="1"/>
</dbReference>
<dbReference type="Gene3D" id="3.30.1540.10">
    <property type="entry name" value="formyl-coa transferase, domain 3"/>
    <property type="match status" value="1"/>
</dbReference>
<dbReference type="SUPFAM" id="SSF89796">
    <property type="entry name" value="CoA-transferase family III (CaiB/BaiF)"/>
    <property type="match status" value="1"/>
</dbReference>
<dbReference type="InterPro" id="IPR050509">
    <property type="entry name" value="CoA-transferase_III"/>
</dbReference>
<keyword evidence="2" id="KW-1185">Reference proteome</keyword>
<dbReference type="PANTHER" id="PTHR48228:SF5">
    <property type="entry name" value="ALPHA-METHYLACYL-COA RACEMASE"/>
    <property type="match status" value="1"/>
</dbReference>
<dbReference type="GO" id="GO:0016740">
    <property type="term" value="F:transferase activity"/>
    <property type="evidence" value="ECO:0007669"/>
    <property type="project" value="UniProtKB-KW"/>
</dbReference>
<name>A0ABT2PKI8_9BURK</name>
<dbReference type="RefSeq" id="WP_261500146.1">
    <property type="nucleotide sequence ID" value="NZ_JAODYH010000004.1"/>
</dbReference>
<evidence type="ECO:0000313" key="2">
    <source>
        <dbReference type="Proteomes" id="UP001525968"/>
    </source>
</evidence>
<reference evidence="1 2" key="1">
    <citation type="submission" date="2022-09" db="EMBL/GenBank/DDBJ databases">
        <title>Draft genome of isolate Be4.</title>
        <authorList>
            <person name="Sanchez-Castro I."/>
            <person name="Martinez-Rodriguez P."/>
            <person name="Descostes M."/>
            <person name="Merroun M."/>
        </authorList>
    </citation>
    <scope>NUCLEOTIDE SEQUENCE [LARGE SCALE GENOMIC DNA]</scope>
    <source>
        <strain evidence="1 2">Be4</strain>
    </source>
</reference>
<dbReference type="InterPro" id="IPR023606">
    <property type="entry name" value="CoA-Trfase_III_dom_1_sf"/>
</dbReference>
<dbReference type="Proteomes" id="UP001525968">
    <property type="component" value="Unassembled WGS sequence"/>
</dbReference>
<gene>
    <name evidence="1" type="ORF">N0K08_10090</name>
</gene>
<protein>
    <submittedName>
        <fullName evidence="1">CoA transferase</fullName>
    </submittedName>
</protein>
<dbReference type="InterPro" id="IPR003673">
    <property type="entry name" value="CoA-Trfase_fam_III"/>
</dbReference>
<keyword evidence="1" id="KW-0808">Transferase</keyword>
<dbReference type="Gene3D" id="3.40.50.10540">
    <property type="entry name" value="Crotonobetainyl-coa:carnitine coa-transferase, domain 1"/>
    <property type="match status" value="1"/>
</dbReference>